<dbReference type="Proteomes" id="UP001162972">
    <property type="component" value="Chromosome 3"/>
</dbReference>
<comment type="caution">
    <text evidence="1">The sequence shown here is derived from an EMBL/GenBank/DDBJ whole genome shotgun (WGS) entry which is preliminary data.</text>
</comment>
<evidence type="ECO:0000313" key="1">
    <source>
        <dbReference type="EMBL" id="KAJ6415384.1"/>
    </source>
</evidence>
<evidence type="ECO:0000313" key="2">
    <source>
        <dbReference type="Proteomes" id="UP001162972"/>
    </source>
</evidence>
<organism evidence="1 2">
    <name type="scientific">Salix udensis</name>
    <dbReference type="NCBI Taxonomy" id="889485"/>
    <lineage>
        <taxon>Eukaryota</taxon>
        <taxon>Viridiplantae</taxon>
        <taxon>Streptophyta</taxon>
        <taxon>Embryophyta</taxon>
        <taxon>Tracheophyta</taxon>
        <taxon>Spermatophyta</taxon>
        <taxon>Magnoliopsida</taxon>
        <taxon>eudicotyledons</taxon>
        <taxon>Gunneridae</taxon>
        <taxon>Pentapetalae</taxon>
        <taxon>rosids</taxon>
        <taxon>fabids</taxon>
        <taxon>Malpighiales</taxon>
        <taxon>Salicaceae</taxon>
        <taxon>Saliceae</taxon>
        <taxon>Salix</taxon>
    </lineage>
</organism>
<keyword evidence="2" id="KW-1185">Reference proteome</keyword>
<gene>
    <name evidence="1" type="ORF">OIU84_004223</name>
</gene>
<protein>
    <submittedName>
        <fullName evidence="1">Uncharacterized protein</fullName>
    </submittedName>
</protein>
<name>A0AAD6K3U2_9ROSI</name>
<dbReference type="AlphaFoldDB" id="A0AAD6K3U2"/>
<reference evidence="1 2" key="1">
    <citation type="journal article" date="2023" name="Int. J. Mol. Sci.">
        <title>De Novo Assembly and Annotation of 11 Diverse Shrub Willow (Salix) Genomes Reveals Novel Gene Organization in Sex-Linked Regions.</title>
        <authorList>
            <person name="Hyden B."/>
            <person name="Feng K."/>
            <person name="Yates T.B."/>
            <person name="Jawdy S."/>
            <person name="Cereghino C."/>
            <person name="Smart L.B."/>
            <person name="Muchero W."/>
        </authorList>
    </citation>
    <scope>NUCLEOTIDE SEQUENCE [LARGE SCALE GENOMIC DNA]</scope>
    <source>
        <tissue evidence="1">Shoot tip</tissue>
    </source>
</reference>
<sequence>MGAAIISPTVAFMITVIVSEGIGVEKARRRSGGYWDGEKSWEGITLEETSLLRAREEAIDGLMLNLGSEYLCCYILLASDFILLKRGGGSVDFIGMVEGARKKVRERSSVTG</sequence>
<dbReference type="EMBL" id="JAPFFJ010000012">
    <property type="protein sequence ID" value="KAJ6415384.1"/>
    <property type="molecule type" value="Genomic_DNA"/>
</dbReference>
<proteinExistence type="predicted"/>
<accession>A0AAD6K3U2</accession>